<dbReference type="Pfam" id="PF00102">
    <property type="entry name" value="Y_phosphatase"/>
    <property type="match status" value="1"/>
</dbReference>
<feature type="transmembrane region" description="Helical" evidence="5">
    <location>
        <begin position="39"/>
        <end position="60"/>
    </location>
</feature>
<comment type="similarity">
    <text evidence="1">Belongs to the protein-tyrosine phosphatase family.</text>
</comment>
<dbReference type="InterPro" id="IPR000242">
    <property type="entry name" value="PTP_cat"/>
</dbReference>
<dbReference type="CDD" id="cd00047">
    <property type="entry name" value="PTPc"/>
    <property type="match status" value="1"/>
</dbReference>
<dbReference type="Gene3D" id="3.90.190.10">
    <property type="entry name" value="Protein tyrosine phosphatase superfamily"/>
    <property type="match status" value="1"/>
</dbReference>
<name>A0ABY7F795_MYAAR</name>
<dbReference type="SUPFAM" id="SSF52799">
    <property type="entry name" value="(Phosphotyrosine protein) phosphatases II"/>
    <property type="match status" value="1"/>
</dbReference>
<evidence type="ECO:0000256" key="2">
    <source>
        <dbReference type="ARBA" id="ARBA00013064"/>
    </source>
</evidence>
<accession>A0ABY7F795</accession>
<dbReference type="PROSITE" id="PS50055">
    <property type="entry name" value="TYR_PHOSPHATASE_PTP"/>
    <property type="match status" value="1"/>
</dbReference>
<feature type="domain" description="Tyrosine-protein phosphatase" evidence="6">
    <location>
        <begin position="163"/>
        <end position="336"/>
    </location>
</feature>
<keyword evidence="5" id="KW-1133">Transmembrane helix</keyword>
<dbReference type="InterPro" id="IPR029021">
    <property type="entry name" value="Prot-tyrosine_phosphatase-like"/>
</dbReference>
<proteinExistence type="inferred from homology"/>
<dbReference type="PRINTS" id="PR00700">
    <property type="entry name" value="PRTYPHPHTASE"/>
</dbReference>
<keyword evidence="8" id="KW-1185">Reference proteome</keyword>
<evidence type="ECO:0000259" key="6">
    <source>
        <dbReference type="PROSITE" id="PS50055"/>
    </source>
</evidence>
<keyword evidence="4" id="KW-0904">Protein phosphatase</keyword>
<evidence type="ECO:0000256" key="4">
    <source>
        <dbReference type="ARBA" id="ARBA00022912"/>
    </source>
</evidence>
<evidence type="ECO:0000256" key="5">
    <source>
        <dbReference type="SAM" id="Phobius"/>
    </source>
</evidence>
<dbReference type="PANTHER" id="PTHR19134">
    <property type="entry name" value="RECEPTOR-TYPE TYROSINE-PROTEIN PHOSPHATASE"/>
    <property type="match status" value="1"/>
</dbReference>
<dbReference type="EMBL" id="CP111021">
    <property type="protein sequence ID" value="WAR17034.1"/>
    <property type="molecule type" value="Genomic_DNA"/>
</dbReference>
<organism evidence="7 8">
    <name type="scientific">Mya arenaria</name>
    <name type="common">Soft-shell clam</name>
    <dbReference type="NCBI Taxonomy" id="6604"/>
    <lineage>
        <taxon>Eukaryota</taxon>
        <taxon>Metazoa</taxon>
        <taxon>Spiralia</taxon>
        <taxon>Lophotrochozoa</taxon>
        <taxon>Mollusca</taxon>
        <taxon>Bivalvia</taxon>
        <taxon>Autobranchia</taxon>
        <taxon>Heteroconchia</taxon>
        <taxon>Euheterodonta</taxon>
        <taxon>Imparidentia</taxon>
        <taxon>Neoheterodontei</taxon>
        <taxon>Myida</taxon>
        <taxon>Myoidea</taxon>
        <taxon>Myidae</taxon>
        <taxon>Mya</taxon>
    </lineage>
</organism>
<dbReference type="SMART" id="SM00194">
    <property type="entry name" value="PTPc"/>
    <property type="match status" value="1"/>
</dbReference>
<sequence length="339" mass="38609">MAFTAMLCLVAQITRDIIFYAILHDTIEDDAVGPPLEAIAGGVGGGVVAIGIVVALSIFFRRSTRKPVSSQTMQNGNTTFQADIVRNPSHRRKSTCYPATSKRTHCNKQVFTHEETAFENENGLEIDDESNGGLILLPLMIIRITKNLEHPVTSQKYPLMNLNHEAFVAEFEKFSRDLVKPYVESQKKENLSKNRYKGGYKKPQQYIATLGPMSKQLENFNLFWKMIWQQRVEKIVMVTNLVENGSPKCEQYWPNQGATKTYGDKKVESRSEDEYAEFTRRVFTVAMGTEERTLHHLHFTCWPDKSIPDDITAIIEFRQRVLTTPSTLNGPTVVHCRFV</sequence>
<keyword evidence="5" id="KW-0812">Transmembrane</keyword>
<protein>
    <recommendedName>
        <fullName evidence="2">protein-tyrosine-phosphatase</fullName>
        <ecNumber evidence="2">3.1.3.48</ecNumber>
    </recommendedName>
</protein>
<gene>
    <name evidence="7" type="ORF">MAR_031628</name>
</gene>
<evidence type="ECO:0000256" key="3">
    <source>
        <dbReference type="ARBA" id="ARBA00022801"/>
    </source>
</evidence>
<keyword evidence="5" id="KW-0472">Membrane</keyword>
<dbReference type="EC" id="3.1.3.48" evidence="2"/>
<evidence type="ECO:0000313" key="8">
    <source>
        <dbReference type="Proteomes" id="UP001164746"/>
    </source>
</evidence>
<reference evidence="7" key="1">
    <citation type="submission" date="2022-11" db="EMBL/GenBank/DDBJ databases">
        <title>Centuries of genome instability and evolution in soft-shell clam transmissible cancer (bioRxiv).</title>
        <authorList>
            <person name="Hart S.F.M."/>
            <person name="Yonemitsu M.A."/>
            <person name="Giersch R.M."/>
            <person name="Beal B.F."/>
            <person name="Arriagada G."/>
            <person name="Davis B.W."/>
            <person name="Ostrander E.A."/>
            <person name="Goff S.P."/>
            <person name="Metzger M.J."/>
        </authorList>
    </citation>
    <scope>NUCLEOTIDE SEQUENCE</scope>
    <source>
        <strain evidence="7">MELC-2E11</strain>
        <tissue evidence="7">Siphon/mantle</tissue>
    </source>
</reference>
<evidence type="ECO:0000256" key="1">
    <source>
        <dbReference type="ARBA" id="ARBA00009580"/>
    </source>
</evidence>
<keyword evidence="3" id="KW-0378">Hydrolase</keyword>
<dbReference type="InterPro" id="IPR050348">
    <property type="entry name" value="Protein-Tyr_Phosphatase"/>
</dbReference>
<evidence type="ECO:0000313" key="7">
    <source>
        <dbReference type="EMBL" id="WAR17034.1"/>
    </source>
</evidence>
<dbReference type="Proteomes" id="UP001164746">
    <property type="component" value="Chromosome 10"/>
</dbReference>
<dbReference type="PANTHER" id="PTHR19134:SF562">
    <property type="entry name" value="PROTEIN-TYROSINE-PHOSPHATASE"/>
    <property type="match status" value="1"/>
</dbReference>